<keyword evidence="2" id="KW-0812">Transmembrane</keyword>
<dbReference type="Proteomes" id="UP000244904">
    <property type="component" value="Unassembled WGS sequence"/>
</dbReference>
<evidence type="ECO:0000256" key="1">
    <source>
        <dbReference type="SAM" id="MobiDB-lite"/>
    </source>
</evidence>
<evidence type="ECO:0008006" key="5">
    <source>
        <dbReference type="Google" id="ProtNLM"/>
    </source>
</evidence>
<evidence type="ECO:0000313" key="4">
    <source>
        <dbReference type="Proteomes" id="UP000244904"/>
    </source>
</evidence>
<name>A0A2R8AV96_9RHOB</name>
<dbReference type="AlphaFoldDB" id="A0A2R8AV96"/>
<proteinExistence type="predicted"/>
<sequence>MAMHGKIGRIGANRTPENVNLLKLAALPLLIWFVSGDAGRMVAGALIFAVIWVAGHFLIQGIRAQNGESLDDVANWPRKMIGSGLMAVALLMLGLMKFDSALMAVAIGFVGFGLCLLAFGLDEYSPNARPRARTLSAGEEAKFIETADRVLNAIVRRIETLDEDDLTTHAVAFREVFMDTVENNPAVQEELLEDIRNTITQAAMATDTFYIDYQENPDPDFKRRYIRALGDLAEEMVATFREATARDEGDDSRNDKLFDQMTRRSVA</sequence>
<feature type="transmembrane region" description="Helical" evidence="2">
    <location>
        <begin position="20"/>
        <end position="35"/>
    </location>
</feature>
<reference evidence="4" key="1">
    <citation type="submission" date="2018-03" db="EMBL/GenBank/DDBJ databases">
        <authorList>
            <person name="Rodrigo-Torres L."/>
            <person name="Arahal R. D."/>
            <person name="Lucena T."/>
        </authorList>
    </citation>
    <scope>NUCLEOTIDE SEQUENCE [LARGE SCALE GENOMIC DNA]</scope>
    <source>
        <strain evidence="4">CECT 8871</strain>
    </source>
</reference>
<protein>
    <recommendedName>
        <fullName evidence="5">5-bromo-4-chloroindolyl phosphate hydrolysis protein</fullName>
    </recommendedName>
</protein>
<dbReference type="EMBL" id="OMOJ01000002">
    <property type="protein sequence ID" value="SPF79920.1"/>
    <property type="molecule type" value="Genomic_DNA"/>
</dbReference>
<feature type="transmembrane region" description="Helical" evidence="2">
    <location>
        <begin position="80"/>
        <end position="96"/>
    </location>
</feature>
<keyword evidence="4" id="KW-1185">Reference proteome</keyword>
<keyword evidence="2" id="KW-1133">Transmembrane helix</keyword>
<evidence type="ECO:0000313" key="3">
    <source>
        <dbReference type="EMBL" id="SPF79920.1"/>
    </source>
</evidence>
<feature type="region of interest" description="Disordered" evidence="1">
    <location>
        <begin position="243"/>
        <end position="267"/>
    </location>
</feature>
<keyword evidence="2" id="KW-0472">Membrane</keyword>
<feature type="transmembrane region" description="Helical" evidence="2">
    <location>
        <begin position="41"/>
        <end position="59"/>
    </location>
</feature>
<organism evidence="3 4">
    <name type="scientific">Pseudoprimorskyibacter insulae</name>
    <dbReference type="NCBI Taxonomy" id="1695997"/>
    <lineage>
        <taxon>Bacteria</taxon>
        <taxon>Pseudomonadati</taxon>
        <taxon>Pseudomonadota</taxon>
        <taxon>Alphaproteobacteria</taxon>
        <taxon>Rhodobacterales</taxon>
        <taxon>Paracoccaceae</taxon>
        <taxon>Pseudoprimorskyibacter</taxon>
    </lineage>
</organism>
<feature type="transmembrane region" description="Helical" evidence="2">
    <location>
        <begin position="102"/>
        <end position="121"/>
    </location>
</feature>
<evidence type="ECO:0000256" key="2">
    <source>
        <dbReference type="SAM" id="Phobius"/>
    </source>
</evidence>
<gene>
    <name evidence="3" type="ORF">PRI8871_01722</name>
</gene>
<accession>A0A2R8AV96</accession>